<dbReference type="FunCoup" id="A0A7J7CE85">
    <property type="interactions" value="1934"/>
</dbReference>
<dbReference type="Proteomes" id="UP000593562">
    <property type="component" value="Unassembled WGS sequence"/>
</dbReference>
<reference evidence="4 5" key="1">
    <citation type="journal article" date="2020" name="Nat. Commun.">
        <title>Genome of Tripterygium wilfordii and identification of cytochrome P450 involved in triptolide biosynthesis.</title>
        <authorList>
            <person name="Tu L."/>
            <person name="Su P."/>
            <person name="Zhang Z."/>
            <person name="Gao L."/>
            <person name="Wang J."/>
            <person name="Hu T."/>
            <person name="Zhou J."/>
            <person name="Zhang Y."/>
            <person name="Zhao Y."/>
            <person name="Liu Y."/>
            <person name="Song Y."/>
            <person name="Tong Y."/>
            <person name="Lu Y."/>
            <person name="Yang J."/>
            <person name="Xu C."/>
            <person name="Jia M."/>
            <person name="Peters R.J."/>
            <person name="Huang L."/>
            <person name="Gao W."/>
        </authorList>
    </citation>
    <scope>NUCLEOTIDE SEQUENCE [LARGE SCALE GENOMIC DNA]</scope>
    <source>
        <strain evidence="5">cv. XIE 37</strain>
        <tissue evidence="4">Leaf</tissue>
    </source>
</reference>
<organism evidence="4 5">
    <name type="scientific">Tripterygium wilfordii</name>
    <name type="common">Thunder God vine</name>
    <dbReference type="NCBI Taxonomy" id="458696"/>
    <lineage>
        <taxon>Eukaryota</taxon>
        <taxon>Viridiplantae</taxon>
        <taxon>Streptophyta</taxon>
        <taxon>Embryophyta</taxon>
        <taxon>Tracheophyta</taxon>
        <taxon>Spermatophyta</taxon>
        <taxon>Magnoliopsida</taxon>
        <taxon>eudicotyledons</taxon>
        <taxon>Gunneridae</taxon>
        <taxon>Pentapetalae</taxon>
        <taxon>rosids</taxon>
        <taxon>fabids</taxon>
        <taxon>Celastrales</taxon>
        <taxon>Celastraceae</taxon>
        <taxon>Tripterygium</taxon>
    </lineage>
</organism>
<gene>
    <name evidence="4" type="ORF">HS088_TW17G00011</name>
</gene>
<sequence length="335" mass="37102">MAEKTINNGVASDAEDQAAENFYDINDTNNGDTKVSEMTRKIEALENEKLRLVRDNGEIKDQITNLTSEIEGLSTENEQLRNRLGELEGQVAESEQGKRALESIAARAVDLETEVSRLQHDLISAMSDGEEANSELAELKKVLGEKESKLEGLESEVESLKKANAESEKKVRELERKIGILEVKEIEEKSKKIRGEEEMREKIKEKESEISGFKKKIEDLEYGVAQNGVELEKITVDKKVLEEALRESEEKVKAMELKMVELQSEAEEAGKVISGLKESTIQAVNGTASEILENGEGGEKGYKGLKVQWPVVALGSTGAIAATAAVLYVCYARRR</sequence>
<protein>
    <submittedName>
        <fullName evidence="4">Tropomyosin</fullName>
    </submittedName>
</protein>
<dbReference type="OrthoDB" id="1939306at2759"/>
<dbReference type="InParanoid" id="A0A7J7CE85"/>
<dbReference type="AlphaFoldDB" id="A0A7J7CE85"/>
<evidence type="ECO:0000256" key="1">
    <source>
        <dbReference type="SAM" id="Coils"/>
    </source>
</evidence>
<keyword evidence="1" id="KW-0175">Coiled coil</keyword>
<dbReference type="Gene3D" id="6.10.140.920">
    <property type="match status" value="1"/>
</dbReference>
<proteinExistence type="predicted"/>
<evidence type="ECO:0000313" key="5">
    <source>
        <dbReference type="Proteomes" id="UP000593562"/>
    </source>
</evidence>
<evidence type="ECO:0000256" key="2">
    <source>
        <dbReference type="SAM" id="MobiDB-lite"/>
    </source>
</evidence>
<evidence type="ECO:0000313" key="4">
    <source>
        <dbReference type="EMBL" id="KAF5732484.1"/>
    </source>
</evidence>
<feature type="coiled-coil region" evidence="1">
    <location>
        <begin position="35"/>
        <end position="272"/>
    </location>
</feature>
<comment type="caution">
    <text evidence="4">The sequence shown here is derived from an EMBL/GenBank/DDBJ whole genome shotgun (WGS) entry which is preliminary data.</text>
</comment>
<keyword evidence="3" id="KW-1133">Transmembrane helix</keyword>
<feature type="transmembrane region" description="Helical" evidence="3">
    <location>
        <begin position="309"/>
        <end position="331"/>
    </location>
</feature>
<evidence type="ECO:0000256" key="3">
    <source>
        <dbReference type="SAM" id="Phobius"/>
    </source>
</evidence>
<accession>A0A7J7CE85</accession>
<dbReference type="SUPFAM" id="SSF57997">
    <property type="entry name" value="Tropomyosin"/>
    <property type="match status" value="1"/>
</dbReference>
<keyword evidence="5" id="KW-1185">Reference proteome</keyword>
<name>A0A7J7CE85_TRIWF</name>
<keyword evidence="3" id="KW-0472">Membrane</keyword>
<keyword evidence="3" id="KW-0812">Transmembrane</keyword>
<feature type="region of interest" description="Disordered" evidence="2">
    <location>
        <begin position="1"/>
        <end position="33"/>
    </location>
</feature>
<feature type="compositionally biased region" description="Polar residues" evidence="2">
    <location>
        <begin position="1"/>
        <end position="10"/>
    </location>
</feature>
<dbReference type="EMBL" id="JAAARO010000017">
    <property type="protein sequence ID" value="KAF5732484.1"/>
    <property type="molecule type" value="Genomic_DNA"/>
</dbReference>